<gene>
    <name evidence="1" type="ORF">AFUS01_LOCUS41558</name>
</gene>
<evidence type="ECO:0000313" key="1">
    <source>
        <dbReference type="EMBL" id="CAG7831833.1"/>
    </source>
</evidence>
<name>A0A8J2LHE2_9HEXA</name>
<feature type="non-terminal residue" evidence="1">
    <location>
        <position position="1"/>
    </location>
</feature>
<feature type="non-terminal residue" evidence="1">
    <location>
        <position position="84"/>
    </location>
</feature>
<evidence type="ECO:0000313" key="2">
    <source>
        <dbReference type="Proteomes" id="UP000708208"/>
    </source>
</evidence>
<protein>
    <submittedName>
        <fullName evidence="1">Uncharacterized protein</fullName>
    </submittedName>
</protein>
<dbReference type="AlphaFoldDB" id="A0A8J2LHE2"/>
<reference evidence="1" key="1">
    <citation type="submission" date="2021-06" db="EMBL/GenBank/DDBJ databases">
        <authorList>
            <person name="Hodson N. C."/>
            <person name="Mongue J. A."/>
            <person name="Jaron S. K."/>
        </authorList>
    </citation>
    <scope>NUCLEOTIDE SEQUENCE</scope>
</reference>
<accession>A0A8J2LHE2</accession>
<sequence>KKAEITKVPSTETYEIPAHLSEGRMKFSIRLKPSNLSCPHGELAQFFYLDTNRPLFENPSKYESEFSSGGFFRDGHVYYPPEVF</sequence>
<organism evidence="1 2">
    <name type="scientific">Allacma fusca</name>
    <dbReference type="NCBI Taxonomy" id="39272"/>
    <lineage>
        <taxon>Eukaryota</taxon>
        <taxon>Metazoa</taxon>
        <taxon>Ecdysozoa</taxon>
        <taxon>Arthropoda</taxon>
        <taxon>Hexapoda</taxon>
        <taxon>Collembola</taxon>
        <taxon>Symphypleona</taxon>
        <taxon>Sminthuridae</taxon>
        <taxon>Allacma</taxon>
    </lineage>
</organism>
<proteinExistence type="predicted"/>
<keyword evidence="2" id="KW-1185">Reference proteome</keyword>
<dbReference type="EMBL" id="CAJVCH010562248">
    <property type="protein sequence ID" value="CAG7831833.1"/>
    <property type="molecule type" value="Genomic_DNA"/>
</dbReference>
<dbReference type="Proteomes" id="UP000708208">
    <property type="component" value="Unassembled WGS sequence"/>
</dbReference>
<comment type="caution">
    <text evidence="1">The sequence shown here is derived from an EMBL/GenBank/DDBJ whole genome shotgun (WGS) entry which is preliminary data.</text>
</comment>